<proteinExistence type="predicted"/>
<dbReference type="EMBL" id="JAWZYT010004672">
    <property type="protein sequence ID" value="KAK4292969.1"/>
    <property type="molecule type" value="Genomic_DNA"/>
</dbReference>
<gene>
    <name evidence="1" type="ORF">Pmani_034311</name>
</gene>
<accession>A0AAE1TRP4</accession>
<evidence type="ECO:0000313" key="1">
    <source>
        <dbReference type="EMBL" id="KAK4292969.1"/>
    </source>
</evidence>
<comment type="caution">
    <text evidence="1">The sequence shown here is derived from an EMBL/GenBank/DDBJ whole genome shotgun (WGS) entry which is preliminary data.</text>
</comment>
<dbReference type="AlphaFoldDB" id="A0AAE1TRP4"/>
<reference evidence="1" key="1">
    <citation type="submission" date="2023-11" db="EMBL/GenBank/DDBJ databases">
        <title>Genome assemblies of two species of porcelain crab, Petrolisthes cinctipes and Petrolisthes manimaculis (Anomura: Porcellanidae).</title>
        <authorList>
            <person name="Angst P."/>
        </authorList>
    </citation>
    <scope>NUCLEOTIDE SEQUENCE</scope>
    <source>
        <strain evidence="1">PB745_02</strain>
        <tissue evidence="1">Gill</tissue>
    </source>
</reference>
<protein>
    <submittedName>
        <fullName evidence="1">Uncharacterized protein</fullName>
    </submittedName>
</protein>
<organism evidence="1 2">
    <name type="scientific">Petrolisthes manimaculis</name>
    <dbReference type="NCBI Taxonomy" id="1843537"/>
    <lineage>
        <taxon>Eukaryota</taxon>
        <taxon>Metazoa</taxon>
        <taxon>Ecdysozoa</taxon>
        <taxon>Arthropoda</taxon>
        <taxon>Crustacea</taxon>
        <taxon>Multicrustacea</taxon>
        <taxon>Malacostraca</taxon>
        <taxon>Eumalacostraca</taxon>
        <taxon>Eucarida</taxon>
        <taxon>Decapoda</taxon>
        <taxon>Pleocyemata</taxon>
        <taxon>Anomura</taxon>
        <taxon>Galatheoidea</taxon>
        <taxon>Porcellanidae</taxon>
        <taxon>Petrolisthes</taxon>
    </lineage>
</organism>
<name>A0AAE1TRP4_9EUCA</name>
<sequence>MARRTLEAEGLKQRGDEGRTLSVKGKTEGGWRGVVEGRLSWQGKQETAKTRRGLRMEILGNTRVLYHAAGIKQDKCSEGGEERGEVLVVFVVVVVGEEVSALHPHYTVALPNICLFFPLKYHPSHFLLLLLYFLSTNVLLLVSLQSHPSHLIPPLHPTPPSLPLPSQMSRLSYPPLPSIPLFTNTTTTIPTCLSATRT</sequence>
<evidence type="ECO:0000313" key="2">
    <source>
        <dbReference type="Proteomes" id="UP001292094"/>
    </source>
</evidence>
<keyword evidence="2" id="KW-1185">Reference proteome</keyword>
<dbReference type="Proteomes" id="UP001292094">
    <property type="component" value="Unassembled WGS sequence"/>
</dbReference>